<dbReference type="AlphaFoldDB" id="A0A291RDV6"/>
<dbReference type="Proteomes" id="UP000221961">
    <property type="component" value="Chromosome"/>
</dbReference>
<gene>
    <name evidence="3" type="ORF">CRH09_05735</name>
</gene>
<dbReference type="InterPro" id="IPR055797">
    <property type="entry name" value="DUF7373"/>
</dbReference>
<dbReference type="InterPro" id="IPR056463">
    <property type="entry name" value="DUF7373_C"/>
</dbReference>
<accession>A0A291RDV6</accession>
<dbReference type="Pfam" id="PF24092">
    <property type="entry name" value="DUF7373_C"/>
    <property type="match status" value="1"/>
</dbReference>
<evidence type="ECO:0000259" key="2">
    <source>
        <dbReference type="Pfam" id="PF24092"/>
    </source>
</evidence>
<sequence>MFPSRLRTICCAAAIVALIAPLNGCGSRISGTATAGELDVRKLDVGRYAIDPLDLRYTYNPSLSYAKTLAVLRLADQVATGQEIEPQFKWSTGGIPITSTSDLDGGVLARDNIAVADKYGMLFGFAAGASDTEPDSRGHAQPGAAFMSMVVLQFPSEQAATQAATEIEQTDFRVAADQNEKVDIPKFPDAHTHWRPTVANIGSTMAHGRYVINLFMGLASVDLNAMKYLVERAYSTQIPLLDNLPPLTPEDMVRLPYDPDGLLNRTLNPDAYGIPDYQYQAVFGVRGFLHRVADNARLRKVLTDAGVDRGSMTRAPTRESAVVFRTRDDDAARVLEPELLAAQYATAADAPHDIPGTKCGENKLADLNAKRFRCALSYRRYAAFVEGDQLQDVQQRAAAQYALLADAQ</sequence>
<evidence type="ECO:0000259" key="1">
    <source>
        <dbReference type="Pfam" id="PF24088"/>
    </source>
</evidence>
<reference evidence="3 4" key="1">
    <citation type="submission" date="2017-10" db="EMBL/GenBank/DDBJ databases">
        <title>Comparative genomics between pathogenic Norcardia.</title>
        <authorList>
            <person name="Zeng L."/>
        </authorList>
    </citation>
    <scope>NUCLEOTIDE SEQUENCE [LARGE SCALE GENOMIC DNA]</scope>
    <source>
        <strain evidence="3 4">NC_YFY_NT001</strain>
    </source>
</reference>
<feature type="domain" description="DUF7373" evidence="1">
    <location>
        <begin position="58"/>
        <end position="256"/>
    </location>
</feature>
<dbReference type="EMBL" id="CP023778">
    <property type="protein sequence ID" value="ATL65791.1"/>
    <property type="molecule type" value="Genomic_DNA"/>
</dbReference>
<evidence type="ECO:0000313" key="3">
    <source>
        <dbReference type="EMBL" id="ATL65791.1"/>
    </source>
</evidence>
<organism evidence="3 4">
    <name type="scientific">Nocardia terpenica</name>
    <dbReference type="NCBI Taxonomy" id="455432"/>
    <lineage>
        <taxon>Bacteria</taxon>
        <taxon>Bacillati</taxon>
        <taxon>Actinomycetota</taxon>
        <taxon>Actinomycetes</taxon>
        <taxon>Mycobacteriales</taxon>
        <taxon>Nocardiaceae</taxon>
        <taxon>Nocardia</taxon>
    </lineage>
</organism>
<name>A0A291RDV6_9NOCA</name>
<dbReference type="KEGG" id="ntp:CRH09_05735"/>
<evidence type="ECO:0000313" key="4">
    <source>
        <dbReference type="Proteomes" id="UP000221961"/>
    </source>
</evidence>
<proteinExistence type="predicted"/>
<feature type="domain" description="DUF7373" evidence="2">
    <location>
        <begin position="262"/>
        <end position="406"/>
    </location>
</feature>
<protein>
    <submittedName>
        <fullName evidence="3">Uncharacterized protein</fullName>
    </submittedName>
</protein>
<dbReference type="Pfam" id="PF24088">
    <property type="entry name" value="DUF7373"/>
    <property type="match status" value="1"/>
</dbReference>